<feature type="compositionally biased region" description="Pro residues" evidence="1">
    <location>
        <begin position="82"/>
        <end position="92"/>
    </location>
</feature>
<evidence type="ECO:0000313" key="3">
    <source>
        <dbReference type="Proteomes" id="UP001501147"/>
    </source>
</evidence>
<reference evidence="3" key="1">
    <citation type="journal article" date="2019" name="Int. J. Syst. Evol. Microbiol.">
        <title>The Global Catalogue of Microorganisms (GCM) 10K type strain sequencing project: providing services to taxonomists for standard genome sequencing and annotation.</title>
        <authorList>
            <consortium name="The Broad Institute Genomics Platform"/>
            <consortium name="The Broad Institute Genome Sequencing Center for Infectious Disease"/>
            <person name="Wu L."/>
            <person name="Ma J."/>
        </authorList>
    </citation>
    <scope>NUCLEOTIDE SEQUENCE [LARGE SCALE GENOMIC DNA]</scope>
    <source>
        <strain evidence="3">JCM 18324</strain>
    </source>
</reference>
<sequence length="92" mass="9381">MTVQEHLPESPPPPAGTPGPHPAERGAPADPGTDPGPGDPPGPAFSPAAEFTTTAYLLTRITAQLGAQLSRVRPNGTRRPCPQHPAGPPLSP</sequence>
<keyword evidence="3" id="KW-1185">Reference proteome</keyword>
<name>A0ABP8ZW64_9ACTN</name>
<feature type="region of interest" description="Disordered" evidence="1">
    <location>
        <begin position="68"/>
        <end position="92"/>
    </location>
</feature>
<evidence type="ECO:0000313" key="2">
    <source>
        <dbReference type="EMBL" id="GAA4767539.1"/>
    </source>
</evidence>
<feature type="compositionally biased region" description="Pro residues" evidence="1">
    <location>
        <begin position="9"/>
        <end position="21"/>
    </location>
</feature>
<feature type="region of interest" description="Disordered" evidence="1">
    <location>
        <begin position="1"/>
        <end position="51"/>
    </location>
</feature>
<evidence type="ECO:0000256" key="1">
    <source>
        <dbReference type="SAM" id="MobiDB-lite"/>
    </source>
</evidence>
<proteinExistence type="predicted"/>
<gene>
    <name evidence="2" type="ORF">GCM10023329_12460</name>
</gene>
<protein>
    <submittedName>
        <fullName evidence="2">Uncharacterized protein</fullName>
    </submittedName>
</protein>
<dbReference type="EMBL" id="BAABJV010000002">
    <property type="protein sequence ID" value="GAA4767539.1"/>
    <property type="molecule type" value="Genomic_DNA"/>
</dbReference>
<organism evidence="2 3">
    <name type="scientific">Streptomyces sanyensis</name>
    <dbReference type="NCBI Taxonomy" id="568869"/>
    <lineage>
        <taxon>Bacteria</taxon>
        <taxon>Bacillati</taxon>
        <taxon>Actinomycetota</taxon>
        <taxon>Actinomycetes</taxon>
        <taxon>Kitasatosporales</taxon>
        <taxon>Streptomycetaceae</taxon>
        <taxon>Streptomyces</taxon>
    </lineage>
</organism>
<comment type="caution">
    <text evidence="2">The sequence shown here is derived from an EMBL/GenBank/DDBJ whole genome shotgun (WGS) entry which is preliminary data.</text>
</comment>
<dbReference type="Proteomes" id="UP001501147">
    <property type="component" value="Unassembled WGS sequence"/>
</dbReference>
<accession>A0ABP8ZW64</accession>